<gene>
    <name evidence="6" type="primary">LOC106811800</name>
</gene>
<keyword evidence="2" id="KW-1133">Transmembrane helix</keyword>
<keyword evidence="2" id="KW-0812">Transmembrane</keyword>
<evidence type="ECO:0000259" key="4">
    <source>
        <dbReference type="PROSITE" id="PS50850"/>
    </source>
</evidence>
<sequence>MLSYILSLCLAGSGLGLAYTPSVIAVSLYFEQRRTLATALTFVGGAVGPLLCPILFQAIIDAYGWRGTMLLTAAISLQLCVVGALQRPLPAVPGAAAAGGGIAALLQTRLLRSAKFALYLCDYFCWAAGAFTFFVIVNEFTVSRGISRDSSALLLSVVGVANAAGRLTTALLGNDRRVDCLVAYNVLTAAHGVAATLYLTGSSFTSFVALALVMGFAYGTKLAFLATVTVKLFGIEMLASAYGYGMFAVGAGALLGPPVADATLRMPTMTNVELQSRVCRDLQGIIDRMTDGSAHDLYRRLRIS</sequence>
<feature type="transmembrane region" description="Helical" evidence="2">
    <location>
        <begin position="35"/>
        <end position="56"/>
    </location>
</feature>
<keyword evidence="3" id="KW-0732">Signal</keyword>
<feature type="domain" description="Major facilitator superfamily (MFS) profile" evidence="4">
    <location>
        <begin position="1"/>
        <end position="304"/>
    </location>
</feature>
<dbReference type="Proteomes" id="UP000695022">
    <property type="component" value="Unplaced"/>
</dbReference>
<dbReference type="InterPro" id="IPR011701">
    <property type="entry name" value="MFS"/>
</dbReference>
<keyword evidence="5" id="KW-1185">Reference proteome</keyword>
<dbReference type="PANTHER" id="PTHR11360:SF310">
    <property type="entry name" value="MONOCARBOXYLATE TRANSPORTER 9-LIKE"/>
    <property type="match status" value="1"/>
</dbReference>
<dbReference type="Pfam" id="PF07690">
    <property type="entry name" value="MFS_1"/>
    <property type="match status" value="1"/>
</dbReference>
<dbReference type="GeneID" id="106811800"/>
<dbReference type="Gene3D" id="1.20.1250.20">
    <property type="entry name" value="MFS general substrate transporter like domains"/>
    <property type="match status" value="1"/>
</dbReference>
<organism evidence="5 6">
    <name type="scientific">Priapulus caudatus</name>
    <name type="common">Priapulid worm</name>
    <dbReference type="NCBI Taxonomy" id="37621"/>
    <lineage>
        <taxon>Eukaryota</taxon>
        <taxon>Metazoa</taxon>
        <taxon>Ecdysozoa</taxon>
        <taxon>Scalidophora</taxon>
        <taxon>Priapulida</taxon>
        <taxon>Priapulimorpha</taxon>
        <taxon>Priapulimorphida</taxon>
        <taxon>Priapulidae</taxon>
        <taxon>Priapulus</taxon>
    </lineage>
</organism>
<accession>A0ABM1EFN5</accession>
<evidence type="ECO:0000256" key="3">
    <source>
        <dbReference type="SAM" id="SignalP"/>
    </source>
</evidence>
<evidence type="ECO:0000313" key="6">
    <source>
        <dbReference type="RefSeq" id="XP_014671006.1"/>
    </source>
</evidence>
<dbReference type="InterPro" id="IPR036259">
    <property type="entry name" value="MFS_trans_sf"/>
</dbReference>
<feature type="transmembrane region" description="Helical" evidence="2">
    <location>
        <begin position="181"/>
        <end position="201"/>
    </location>
</feature>
<protein>
    <submittedName>
        <fullName evidence="6">Monocarboxylate transporter 13-like</fullName>
    </submittedName>
</protein>
<dbReference type="InterPro" id="IPR050327">
    <property type="entry name" value="Proton-linked_MCT"/>
</dbReference>
<feature type="transmembrane region" description="Helical" evidence="2">
    <location>
        <begin position="91"/>
        <end position="110"/>
    </location>
</feature>
<name>A0ABM1EFN5_PRICU</name>
<evidence type="ECO:0000256" key="1">
    <source>
        <dbReference type="ARBA" id="ARBA00004141"/>
    </source>
</evidence>
<feature type="signal peptide" evidence="3">
    <location>
        <begin position="1"/>
        <end position="18"/>
    </location>
</feature>
<feature type="transmembrane region" description="Helical" evidence="2">
    <location>
        <begin position="117"/>
        <end position="138"/>
    </location>
</feature>
<feature type="transmembrane region" description="Helical" evidence="2">
    <location>
        <begin position="207"/>
        <end position="229"/>
    </location>
</feature>
<proteinExistence type="predicted"/>
<reference evidence="6" key="1">
    <citation type="submission" date="2025-08" db="UniProtKB">
        <authorList>
            <consortium name="RefSeq"/>
        </authorList>
    </citation>
    <scope>IDENTIFICATION</scope>
</reference>
<feature type="transmembrane region" description="Helical" evidence="2">
    <location>
        <begin position="241"/>
        <end position="260"/>
    </location>
</feature>
<comment type="subcellular location">
    <subcellularLocation>
        <location evidence="1">Membrane</location>
        <topology evidence="1">Multi-pass membrane protein</topology>
    </subcellularLocation>
</comment>
<feature type="transmembrane region" description="Helical" evidence="2">
    <location>
        <begin position="150"/>
        <end position="169"/>
    </location>
</feature>
<evidence type="ECO:0000313" key="5">
    <source>
        <dbReference type="Proteomes" id="UP000695022"/>
    </source>
</evidence>
<dbReference type="InterPro" id="IPR020846">
    <property type="entry name" value="MFS_dom"/>
</dbReference>
<dbReference type="PROSITE" id="PS50850">
    <property type="entry name" value="MFS"/>
    <property type="match status" value="1"/>
</dbReference>
<dbReference type="SUPFAM" id="SSF103473">
    <property type="entry name" value="MFS general substrate transporter"/>
    <property type="match status" value="1"/>
</dbReference>
<feature type="chain" id="PRO_5045979831" evidence="3">
    <location>
        <begin position="19"/>
        <end position="304"/>
    </location>
</feature>
<dbReference type="RefSeq" id="XP_014671006.1">
    <property type="nucleotide sequence ID" value="XM_014815520.1"/>
</dbReference>
<keyword evidence="2" id="KW-0472">Membrane</keyword>
<evidence type="ECO:0000256" key="2">
    <source>
        <dbReference type="SAM" id="Phobius"/>
    </source>
</evidence>
<dbReference type="PANTHER" id="PTHR11360">
    <property type="entry name" value="MONOCARBOXYLATE TRANSPORTER"/>
    <property type="match status" value="1"/>
</dbReference>